<feature type="transmembrane region" description="Helical" evidence="1">
    <location>
        <begin position="123"/>
        <end position="148"/>
    </location>
</feature>
<evidence type="ECO:0000313" key="3">
    <source>
        <dbReference type="Proteomes" id="UP000054279"/>
    </source>
</evidence>
<feature type="transmembrane region" description="Helical" evidence="1">
    <location>
        <begin position="168"/>
        <end position="187"/>
    </location>
</feature>
<keyword evidence="1" id="KW-1133">Transmembrane helix</keyword>
<dbReference type="AlphaFoldDB" id="A0A0C9UG50"/>
<dbReference type="OrthoDB" id="72269at2759"/>
<evidence type="ECO:0000313" key="2">
    <source>
        <dbReference type="EMBL" id="KIJ42003.1"/>
    </source>
</evidence>
<feature type="transmembrane region" description="Helical" evidence="1">
    <location>
        <begin position="310"/>
        <end position="332"/>
    </location>
</feature>
<keyword evidence="1" id="KW-0472">Membrane</keyword>
<feature type="transmembrane region" description="Helical" evidence="1">
    <location>
        <begin position="285"/>
        <end position="304"/>
    </location>
</feature>
<keyword evidence="1" id="KW-0812">Transmembrane</keyword>
<proteinExistence type="predicted"/>
<feature type="transmembrane region" description="Helical" evidence="1">
    <location>
        <begin position="193"/>
        <end position="213"/>
    </location>
</feature>
<dbReference type="EMBL" id="KN837133">
    <property type="protein sequence ID" value="KIJ42003.1"/>
    <property type="molecule type" value="Genomic_DNA"/>
</dbReference>
<dbReference type="Proteomes" id="UP000054279">
    <property type="component" value="Unassembled WGS sequence"/>
</dbReference>
<feature type="transmembrane region" description="Helical" evidence="1">
    <location>
        <begin position="64"/>
        <end position="84"/>
    </location>
</feature>
<reference evidence="2 3" key="1">
    <citation type="submission" date="2014-06" db="EMBL/GenBank/DDBJ databases">
        <title>Evolutionary Origins and Diversification of the Mycorrhizal Mutualists.</title>
        <authorList>
            <consortium name="DOE Joint Genome Institute"/>
            <consortium name="Mycorrhizal Genomics Consortium"/>
            <person name="Kohler A."/>
            <person name="Kuo A."/>
            <person name="Nagy L.G."/>
            <person name="Floudas D."/>
            <person name="Copeland A."/>
            <person name="Barry K.W."/>
            <person name="Cichocki N."/>
            <person name="Veneault-Fourrey C."/>
            <person name="LaButti K."/>
            <person name="Lindquist E.A."/>
            <person name="Lipzen A."/>
            <person name="Lundell T."/>
            <person name="Morin E."/>
            <person name="Murat C."/>
            <person name="Riley R."/>
            <person name="Ohm R."/>
            <person name="Sun H."/>
            <person name="Tunlid A."/>
            <person name="Henrissat B."/>
            <person name="Grigoriev I.V."/>
            <person name="Hibbett D.S."/>
            <person name="Martin F."/>
        </authorList>
    </citation>
    <scope>NUCLEOTIDE SEQUENCE [LARGE SCALE GENOMIC DNA]</scope>
    <source>
        <strain evidence="2 3">SS14</strain>
    </source>
</reference>
<organism evidence="2 3">
    <name type="scientific">Sphaerobolus stellatus (strain SS14)</name>
    <dbReference type="NCBI Taxonomy" id="990650"/>
    <lineage>
        <taxon>Eukaryota</taxon>
        <taxon>Fungi</taxon>
        <taxon>Dikarya</taxon>
        <taxon>Basidiomycota</taxon>
        <taxon>Agaricomycotina</taxon>
        <taxon>Agaricomycetes</taxon>
        <taxon>Phallomycetidae</taxon>
        <taxon>Geastrales</taxon>
        <taxon>Sphaerobolaceae</taxon>
        <taxon>Sphaerobolus</taxon>
    </lineage>
</organism>
<accession>A0A0C9UG50</accession>
<keyword evidence="3" id="KW-1185">Reference proteome</keyword>
<protein>
    <submittedName>
        <fullName evidence="2">Uncharacterized protein</fullName>
    </submittedName>
</protein>
<feature type="transmembrane region" description="Helical" evidence="1">
    <location>
        <begin position="91"/>
        <end position="111"/>
    </location>
</feature>
<sequence>MSLTTTARIFRNIILPVIVFLPFTITIFNRLFVRLPESSGLPSASFCPAEFEGKSPYQWHYLGGLYPTLETLLCQVITCFAEAVDTERTRYLPYMADFSVSLWIYAAVPFIEAHRVGSSIPSVLVLIIQLLAQYFTGAAMTPIFWIIYFISTYKKDLTVIRKGDADSVFFGTVVGYLLPTVAMLAWPVVPTNYVWQLFPLVIFAAIIPYRLVASKDTYALAGHSSVSSLYVLIFAASLITHLGAFAAHNFNVESFIGDWLALNPLPVKGSSPAGIFIYILQWDGLYIFGSLTVAGVWLTANSILEGVGIIGWFATTYLVLSPGAAVSAIFWWREKKLEGARKAVRK</sequence>
<feature type="transmembrane region" description="Helical" evidence="1">
    <location>
        <begin position="225"/>
        <end position="247"/>
    </location>
</feature>
<feature type="transmembrane region" description="Helical" evidence="1">
    <location>
        <begin position="12"/>
        <end position="33"/>
    </location>
</feature>
<evidence type="ECO:0000256" key="1">
    <source>
        <dbReference type="SAM" id="Phobius"/>
    </source>
</evidence>
<dbReference type="HOGENOM" id="CLU_051717_1_0_1"/>
<name>A0A0C9UG50_SPHS4</name>
<gene>
    <name evidence="2" type="ORF">M422DRAFT_255025</name>
</gene>